<evidence type="ECO:0000313" key="2">
    <source>
        <dbReference type="EMBL" id="MPY47271.1"/>
    </source>
</evidence>
<comment type="caution">
    <text evidence="1">The sequence shown here is derived from an EMBL/GenBank/DDBJ whole genome shotgun (WGS) entry which is preliminary data.</text>
</comment>
<evidence type="ECO:0000313" key="1">
    <source>
        <dbReference type="EMBL" id="MPY47132.1"/>
    </source>
</evidence>
<reference evidence="1 3" key="1">
    <citation type="submission" date="2019-09" db="EMBL/GenBank/DDBJ databases">
        <authorList>
            <person name="Duangmal K."/>
            <person name="Teo W.F.A."/>
            <person name="Lipun K."/>
        </authorList>
    </citation>
    <scope>NUCLEOTIDE SEQUENCE [LARGE SCALE GENOMIC DNA]</scope>
    <source>
        <strain evidence="1 3">K1PN6</strain>
    </source>
</reference>
<dbReference type="EMBL" id="VMNX01000001">
    <property type="protein sequence ID" value="MPY47132.1"/>
    <property type="molecule type" value="Genomic_DNA"/>
</dbReference>
<dbReference type="InterPro" id="IPR045677">
    <property type="entry name" value="DUF6197"/>
</dbReference>
<gene>
    <name evidence="1" type="ORF">FPZ41_00455</name>
    <name evidence="2" type="ORF">FPZ41_01160</name>
</gene>
<dbReference type="AlphaFoldDB" id="A0A5N8WJ56"/>
<organism evidence="1 3">
    <name type="scientific">Streptomyces acidicola</name>
    <dbReference type="NCBI Taxonomy" id="2596892"/>
    <lineage>
        <taxon>Bacteria</taxon>
        <taxon>Bacillati</taxon>
        <taxon>Actinomycetota</taxon>
        <taxon>Actinomycetes</taxon>
        <taxon>Kitasatosporales</taxon>
        <taxon>Streptomycetaceae</taxon>
        <taxon>Streptomyces</taxon>
    </lineage>
</organism>
<accession>A0A5N8WJ56</accession>
<protein>
    <submittedName>
        <fullName evidence="1">Uncharacterized protein</fullName>
    </submittedName>
</protein>
<proteinExistence type="predicted"/>
<dbReference type="Pfam" id="PF19698">
    <property type="entry name" value="DUF6197"/>
    <property type="match status" value="1"/>
</dbReference>
<evidence type="ECO:0000313" key="3">
    <source>
        <dbReference type="Proteomes" id="UP000373149"/>
    </source>
</evidence>
<dbReference type="RefSeq" id="WP_152857971.1">
    <property type="nucleotide sequence ID" value="NZ_VMNX01000001.1"/>
</dbReference>
<dbReference type="Proteomes" id="UP000373149">
    <property type="component" value="Unassembled WGS sequence"/>
</dbReference>
<dbReference type="EMBL" id="VMNX01000001">
    <property type="protein sequence ID" value="MPY47271.1"/>
    <property type="molecule type" value="Genomic_DNA"/>
</dbReference>
<name>A0A5N8WJ56_9ACTN</name>
<keyword evidence="3" id="KW-1185">Reference proteome</keyword>
<sequence length="163" mass="17650">MTAKTLTPSASATAAKPLDFDERLTLAALAVDARTDTTPLDLADVIRIPERAPRSLTPTSAPCPYNTPIAGLLYRARQRLEQGGWCTGALRDEQGAACLVGAIRAEAASRGQADDACVLLLEAIRRDFRDVESIPSWNDARRDPRLPLLYLDRAATLAHARTL</sequence>